<organism evidence="1 2">
    <name type="scientific">Parnassius apollo</name>
    <name type="common">Apollo butterfly</name>
    <name type="synonym">Papilio apollo</name>
    <dbReference type="NCBI Taxonomy" id="110799"/>
    <lineage>
        <taxon>Eukaryota</taxon>
        <taxon>Metazoa</taxon>
        <taxon>Ecdysozoa</taxon>
        <taxon>Arthropoda</taxon>
        <taxon>Hexapoda</taxon>
        <taxon>Insecta</taxon>
        <taxon>Pterygota</taxon>
        <taxon>Neoptera</taxon>
        <taxon>Endopterygota</taxon>
        <taxon>Lepidoptera</taxon>
        <taxon>Glossata</taxon>
        <taxon>Ditrysia</taxon>
        <taxon>Papilionoidea</taxon>
        <taxon>Papilionidae</taxon>
        <taxon>Parnassiinae</taxon>
        <taxon>Parnassini</taxon>
        <taxon>Parnassius</taxon>
        <taxon>Parnassius</taxon>
    </lineage>
</organism>
<name>A0A8S3Y929_PARAO</name>
<evidence type="ECO:0000313" key="2">
    <source>
        <dbReference type="Proteomes" id="UP000691718"/>
    </source>
</evidence>
<sequence>MTEDEISLVKLYTTPSEICDIKITEEHQLSHILISLTADGVSMWKSENTFTADIKFQQLVVRQVKDFVCFGDQILCTTFTNLIYLLMLDDETSYLKTSAKEYCEAGNVLDNSGYLYKILEEVDKNDKLAKKINEESNYITALSLSNRPDILDKVIGYCVFVYEKYEEVLKESVELTLTDNINEYFVNNLFYFLIKITVLFEKQKISDILIQVLMDLMIHVTFLSEQKVIKTTSIKVLEELKNSNILIPLSSRNINSTVDVNIKIVKRIPGAFAQEQVLCTILHQKRISLNSEHFIKSKIITKNIILLKEPEYSVEDTIHHVSFNNNKHLFKFTDISNLRQFDEWSFYMKLPKNYEEAFKNESFYIQKFCCNKAKQLLQENTSEEFIKGLNTIGFEIGSDKVKIEVINDGFSSSSLKVTSKDIKIGLDIRNFYSDLTYNNFKEYKPGKEFVRYTIYTTVENFQKAVKQCIIEGFNNEKFKVLFEQFQRDVFGALPL</sequence>
<protein>
    <submittedName>
        <fullName evidence="1">(apollo) hypothetical protein</fullName>
    </submittedName>
</protein>
<dbReference type="AlphaFoldDB" id="A0A8S3Y929"/>
<dbReference type="OrthoDB" id="6881329at2759"/>
<reference evidence="1" key="1">
    <citation type="submission" date="2021-04" db="EMBL/GenBank/DDBJ databases">
        <authorList>
            <person name="Tunstrom K."/>
        </authorList>
    </citation>
    <scope>NUCLEOTIDE SEQUENCE</scope>
</reference>
<dbReference type="Proteomes" id="UP000691718">
    <property type="component" value="Unassembled WGS sequence"/>
</dbReference>
<accession>A0A8S3Y929</accession>
<comment type="caution">
    <text evidence="1">The sequence shown here is derived from an EMBL/GenBank/DDBJ whole genome shotgun (WGS) entry which is preliminary data.</text>
</comment>
<keyword evidence="2" id="KW-1185">Reference proteome</keyword>
<dbReference type="EMBL" id="CAJQZP010001576">
    <property type="protein sequence ID" value="CAG5055027.1"/>
    <property type="molecule type" value="Genomic_DNA"/>
</dbReference>
<gene>
    <name evidence="1" type="ORF">PAPOLLO_LOCUS26131</name>
</gene>
<proteinExistence type="predicted"/>
<evidence type="ECO:0000313" key="1">
    <source>
        <dbReference type="EMBL" id="CAG5055027.1"/>
    </source>
</evidence>